<evidence type="ECO:0000313" key="2">
    <source>
        <dbReference type="Proteomes" id="UP000469452"/>
    </source>
</evidence>
<dbReference type="AlphaFoldDB" id="A0A6A5AA46"/>
<organism evidence="1 2">
    <name type="scientific">Aphanomyces astaci</name>
    <name type="common">Crayfish plague agent</name>
    <dbReference type="NCBI Taxonomy" id="112090"/>
    <lineage>
        <taxon>Eukaryota</taxon>
        <taxon>Sar</taxon>
        <taxon>Stramenopiles</taxon>
        <taxon>Oomycota</taxon>
        <taxon>Saprolegniomycetes</taxon>
        <taxon>Saprolegniales</taxon>
        <taxon>Verrucalvaceae</taxon>
        <taxon>Aphanomyces</taxon>
    </lineage>
</organism>
<gene>
    <name evidence="1" type="ORF">AaE_007692</name>
</gene>
<reference evidence="1 2" key="1">
    <citation type="submission" date="2019-06" db="EMBL/GenBank/DDBJ databases">
        <title>Genomics analysis of Aphanomyces spp. identifies a new class of oomycete effector associated with host adaptation.</title>
        <authorList>
            <person name="Gaulin E."/>
        </authorList>
    </citation>
    <scope>NUCLEOTIDE SEQUENCE [LARGE SCALE GENOMIC DNA]</scope>
    <source>
        <strain evidence="1 2">E</strain>
    </source>
</reference>
<sequence>MRVVGANRRRMLIVLAIVLVCGTVATALGVAHFVFVTKVDNQAKAILSGLQHTPGVYVTLTVKRASMRLNGVSTAEAYIFPRGGPNLDGALSFDAVLTHRNEDVVTTYTLVNTRAYVTTSSISTGAIMHVSCLEASQVPPIHMVRVAIFRVDVLNVFIR</sequence>
<proteinExistence type="predicted"/>
<dbReference type="Proteomes" id="UP000469452">
    <property type="component" value="Unassembled WGS sequence"/>
</dbReference>
<comment type="caution">
    <text evidence="1">The sequence shown here is derived from an EMBL/GenBank/DDBJ whole genome shotgun (WGS) entry which is preliminary data.</text>
</comment>
<evidence type="ECO:0000313" key="1">
    <source>
        <dbReference type="EMBL" id="KAF0747530.1"/>
    </source>
</evidence>
<dbReference type="EMBL" id="VJMI01013535">
    <property type="protein sequence ID" value="KAF0747530.1"/>
    <property type="molecule type" value="Genomic_DNA"/>
</dbReference>
<name>A0A6A5AA46_APHAT</name>
<accession>A0A6A5AA46</accession>
<protein>
    <submittedName>
        <fullName evidence="1">Uncharacterized protein</fullName>
    </submittedName>
</protein>